<name>A0ABR1M199_9PEZI</name>
<gene>
    <name evidence="1" type="ORF">J3D65DRAFT_616190</name>
</gene>
<proteinExistence type="predicted"/>
<evidence type="ECO:0000313" key="1">
    <source>
        <dbReference type="EMBL" id="KAK7540693.1"/>
    </source>
</evidence>
<dbReference type="RefSeq" id="XP_066657624.1">
    <property type="nucleotide sequence ID" value="XM_066799419.1"/>
</dbReference>
<sequence>MKCLDGPRLLTLPIRSERKIQKEWMTEAQGDQVKALMMDNVRESGNLPVIVLLEADELETTLVCLFCFQTRSLVQRFSRSPWLIRMQRSSTVVAATEGERRHLSLDSNLFGSPPHVLRFPCCDKGSCCFPIPLDSGRVSDLSLSHSWIAGAFPVVSSMIGRCVAVHFFVGEIAHERVLSRLNPAIFPVKDGSRTWPRRGRPRNRFRAILLIQPKQDQSRWKWPLNFLEQDSRAVEDTHS</sequence>
<accession>A0ABR1M199</accession>
<dbReference type="Proteomes" id="UP001360953">
    <property type="component" value="Unassembled WGS sequence"/>
</dbReference>
<dbReference type="GeneID" id="92032325"/>
<comment type="caution">
    <text evidence="1">The sequence shown here is derived from an EMBL/GenBank/DDBJ whole genome shotgun (WGS) entry which is preliminary data.</text>
</comment>
<protein>
    <submittedName>
        <fullName evidence="1">Uncharacterized protein</fullName>
    </submittedName>
</protein>
<reference evidence="1 2" key="1">
    <citation type="submission" date="2024-04" db="EMBL/GenBank/DDBJ databases">
        <title>Phyllosticta paracitricarpa is synonymous to the EU quarantine fungus P. citricarpa based on phylogenomic analyses.</title>
        <authorList>
            <consortium name="Lawrence Berkeley National Laboratory"/>
            <person name="Van ingen-buijs V.A."/>
            <person name="Van westerhoven A.C."/>
            <person name="Haridas S."/>
            <person name="Skiadas P."/>
            <person name="Martin F."/>
            <person name="Groenewald J.Z."/>
            <person name="Crous P.W."/>
            <person name="Seidl M.F."/>
        </authorList>
    </citation>
    <scope>NUCLEOTIDE SEQUENCE [LARGE SCALE GENOMIC DNA]</scope>
    <source>
        <strain evidence="1 2">CPC 17464</strain>
    </source>
</reference>
<evidence type="ECO:0000313" key="2">
    <source>
        <dbReference type="Proteomes" id="UP001360953"/>
    </source>
</evidence>
<keyword evidence="2" id="KW-1185">Reference proteome</keyword>
<organism evidence="1 2">
    <name type="scientific">Phyllosticta citribraziliensis</name>
    <dbReference type="NCBI Taxonomy" id="989973"/>
    <lineage>
        <taxon>Eukaryota</taxon>
        <taxon>Fungi</taxon>
        <taxon>Dikarya</taxon>
        <taxon>Ascomycota</taxon>
        <taxon>Pezizomycotina</taxon>
        <taxon>Dothideomycetes</taxon>
        <taxon>Dothideomycetes incertae sedis</taxon>
        <taxon>Botryosphaeriales</taxon>
        <taxon>Phyllostictaceae</taxon>
        <taxon>Phyllosticta</taxon>
    </lineage>
</organism>
<dbReference type="EMBL" id="JBBPEH010000003">
    <property type="protein sequence ID" value="KAK7540693.1"/>
    <property type="molecule type" value="Genomic_DNA"/>
</dbReference>